<keyword evidence="12" id="KW-1185">Reference proteome</keyword>
<gene>
    <name evidence="11" type="ORF">HMPREF9696_02727</name>
</gene>
<dbReference type="GO" id="GO:0005886">
    <property type="term" value="C:plasma membrane"/>
    <property type="evidence" value="ECO:0007669"/>
    <property type="project" value="UniProtKB-SubCell"/>
</dbReference>
<evidence type="ECO:0000256" key="5">
    <source>
        <dbReference type="ARBA" id="ARBA00022692"/>
    </source>
</evidence>
<dbReference type="HOGENOM" id="CLU_038808_0_0_5"/>
<evidence type="ECO:0000256" key="3">
    <source>
        <dbReference type="ARBA" id="ARBA00022676"/>
    </source>
</evidence>
<evidence type="ECO:0000256" key="9">
    <source>
        <dbReference type="SAM" id="Phobius"/>
    </source>
</evidence>
<keyword evidence="2" id="KW-1003">Cell membrane</keyword>
<feature type="transmembrane region" description="Helical" evidence="9">
    <location>
        <begin position="123"/>
        <end position="144"/>
    </location>
</feature>
<dbReference type="AlphaFoldDB" id="K8NTE2"/>
<dbReference type="RefSeq" id="WP_002713597.1">
    <property type="nucleotide sequence ID" value="NZ_KB375281.1"/>
</dbReference>
<keyword evidence="4" id="KW-0808">Transferase</keyword>
<feature type="transmembrane region" description="Helical" evidence="9">
    <location>
        <begin position="290"/>
        <end position="314"/>
    </location>
</feature>
<dbReference type="GO" id="GO:0009103">
    <property type="term" value="P:lipopolysaccharide biosynthetic process"/>
    <property type="evidence" value="ECO:0007669"/>
    <property type="project" value="UniProtKB-ARBA"/>
</dbReference>
<protein>
    <recommendedName>
        <fullName evidence="10">Glycosyltransferase RgtA/B/C/D-like domain-containing protein</fullName>
    </recommendedName>
</protein>
<keyword evidence="5 9" id="KW-0812">Transmembrane</keyword>
<evidence type="ECO:0000256" key="2">
    <source>
        <dbReference type="ARBA" id="ARBA00022475"/>
    </source>
</evidence>
<evidence type="ECO:0000313" key="12">
    <source>
        <dbReference type="Proteomes" id="UP000001095"/>
    </source>
</evidence>
<evidence type="ECO:0000256" key="8">
    <source>
        <dbReference type="SAM" id="MobiDB-lite"/>
    </source>
</evidence>
<evidence type="ECO:0000256" key="6">
    <source>
        <dbReference type="ARBA" id="ARBA00022989"/>
    </source>
</evidence>
<feature type="transmembrane region" description="Helical" evidence="9">
    <location>
        <begin position="57"/>
        <end position="76"/>
    </location>
</feature>
<evidence type="ECO:0000313" key="11">
    <source>
        <dbReference type="EMBL" id="EKS33607.1"/>
    </source>
</evidence>
<keyword evidence="6 9" id="KW-1133">Transmembrane helix</keyword>
<evidence type="ECO:0000256" key="4">
    <source>
        <dbReference type="ARBA" id="ARBA00022679"/>
    </source>
</evidence>
<reference evidence="11 12" key="1">
    <citation type="submission" date="2012-04" db="EMBL/GenBank/DDBJ databases">
        <title>The Genome Sequence of Afipia clevelandensis ATCC 49720.</title>
        <authorList>
            <consortium name="The Broad Institute Genome Sequencing Platform"/>
            <person name="Earl A."/>
            <person name="Ward D."/>
            <person name="Feldgarden M."/>
            <person name="Gevers D."/>
            <person name="Huys G."/>
            <person name="Walker B."/>
            <person name="Young S.K."/>
            <person name="Zeng Q."/>
            <person name="Gargeya S."/>
            <person name="Fitzgerald M."/>
            <person name="Haas B."/>
            <person name="Abouelleil A."/>
            <person name="Alvarado L."/>
            <person name="Arachchi H.M."/>
            <person name="Berlin A."/>
            <person name="Chapman S.B."/>
            <person name="Goldberg J."/>
            <person name="Griggs A."/>
            <person name="Gujja S."/>
            <person name="Hansen M."/>
            <person name="Howarth C."/>
            <person name="Imamovic A."/>
            <person name="Larimer J."/>
            <person name="McCowen C."/>
            <person name="Montmayeur A."/>
            <person name="Murphy C."/>
            <person name="Neiman D."/>
            <person name="Pearson M."/>
            <person name="Priest M."/>
            <person name="Roberts A."/>
            <person name="Saif S."/>
            <person name="Shea T."/>
            <person name="Sisk P."/>
            <person name="Sykes S."/>
            <person name="Wortman J."/>
            <person name="Nusbaum C."/>
            <person name="Birren B."/>
        </authorList>
    </citation>
    <scope>NUCLEOTIDE SEQUENCE [LARGE SCALE GENOMIC DNA]</scope>
    <source>
        <strain evidence="11 12">ATCC 49720</strain>
    </source>
</reference>
<evidence type="ECO:0000256" key="7">
    <source>
        <dbReference type="ARBA" id="ARBA00023136"/>
    </source>
</evidence>
<sequence length="571" mass="63811">MSDASSTEIARRTGKNPGPRTGLRSRQNARLRHVPVTRRVAAWVAAMAHDPATSFRFVIGFAIAHTLLWTIILTALKSAQDVHMDVAEAYAWGQKFLLGYGKHPPLSGWIAGVWFRIFPVTDWATYALAMTVTGLGLVICWLIAVRVVDHRRALFSVAMLALYPVFTFKGFKYNPDLLQLVTLPLFVLAYLHAFEKRTVRAGLWLGLAAALALMTKYWVLTMIGAAGLASLLHPDRMRFWRSPAPWVAFAAAFVGMLPHLWWLKQADFLPLIYADDVYGGRTLLTTLRLAGIYVAHNIGLLLIPVAFAAIALAWKLQWWKSLRRRGLVGEFIASAKRPWVRGPNSGVFLTQARHIWIIQIIAGVVPPLAAVAFGIYMKTDWGISLFFLVPLALVALPTLRVTQMALIRLMFMWLAFTLIMLLVSPIIAAQTVRRDGEAGVPFAPKSEFALQLTEAWRARFNRRWAVVAGTTEIGEPLTFYSPDHPAPLTPREIWGSGLTSLDAAKRLGFIGICDTKDLELSKCEAWMAENAPNAERLDLTSRRYFHGKAGPAVKWKIWIVGPERPDEEDDQ</sequence>
<proteinExistence type="predicted"/>
<name>K8NTE2_9BRAD</name>
<dbReference type="InterPro" id="IPR038731">
    <property type="entry name" value="RgtA/B/C-like"/>
</dbReference>
<organism evidence="11 12">
    <name type="scientific">Afipia clevelandensis ATCC 49720</name>
    <dbReference type="NCBI Taxonomy" id="883079"/>
    <lineage>
        <taxon>Bacteria</taxon>
        <taxon>Pseudomonadati</taxon>
        <taxon>Pseudomonadota</taxon>
        <taxon>Alphaproteobacteria</taxon>
        <taxon>Hyphomicrobiales</taxon>
        <taxon>Nitrobacteraceae</taxon>
        <taxon>Afipia</taxon>
    </lineage>
</organism>
<feature type="transmembrane region" description="Helical" evidence="9">
    <location>
        <begin position="383"/>
        <end position="399"/>
    </location>
</feature>
<dbReference type="EMBL" id="AGWY01000012">
    <property type="protein sequence ID" value="EKS33607.1"/>
    <property type="molecule type" value="Genomic_DNA"/>
</dbReference>
<dbReference type="GO" id="GO:0016763">
    <property type="term" value="F:pentosyltransferase activity"/>
    <property type="evidence" value="ECO:0007669"/>
    <property type="project" value="TreeGrafter"/>
</dbReference>
<feature type="transmembrane region" description="Helical" evidence="9">
    <location>
        <begin position="244"/>
        <end position="263"/>
    </location>
</feature>
<comment type="subcellular location">
    <subcellularLocation>
        <location evidence="1">Cell membrane</location>
        <topology evidence="1">Multi-pass membrane protein</topology>
    </subcellularLocation>
</comment>
<comment type="caution">
    <text evidence="11">The sequence shown here is derived from an EMBL/GenBank/DDBJ whole genome shotgun (WGS) entry which is preliminary data.</text>
</comment>
<dbReference type="PANTHER" id="PTHR33908">
    <property type="entry name" value="MANNOSYLTRANSFERASE YKCB-RELATED"/>
    <property type="match status" value="1"/>
</dbReference>
<dbReference type="OrthoDB" id="7830024at2"/>
<feature type="transmembrane region" description="Helical" evidence="9">
    <location>
        <begin position="405"/>
        <end position="428"/>
    </location>
</feature>
<evidence type="ECO:0000256" key="1">
    <source>
        <dbReference type="ARBA" id="ARBA00004651"/>
    </source>
</evidence>
<keyword evidence="3" id="KW-0328">Glycosyltransferase</keyword>
<feature type="domain" description="Glycosyltransferase RgtA/B/C/D-like" evidence="10">
    <location>
        <begin position="102"/>
        <end position="262"/>
    </location>
</feature>
<feature type="transmembrane region" description="Helical" evidence="9">
    <location>
        <begin position="177"/>
        <end position="194"/>
    </location>
</feature>
<dbReference type="Pfam" id="PF13231">
    <property type="entry name" value="PMT_2"/>
    <property type="match status" value="1"/>
</dbReference>
<dbReference type="InterPro" id="IPR050297">
    <property type="entry name" value="LipidA_mod_glycosyltrf_83"/>
</dbReference>
<evidence type="ECO:0000259" key="10">
    <source>
        <dbReference type="Pfam" id="PF13231"/>
    </source>
</evidence>
<dbReference type="PANTHER" id="PTHR33908:SF9">
    <property type="entry name" value="BLL5595 PROTEIN"/>
    <property type="match status" value="1"/>
</dbReference>
<feature type="transmembrane region" description="Helical" evidence="9">
    <location>
        <begin position="355"/>
        <end position="376"/>
    </location>
</feature>
<feature type="transmembrane region" description="Helical" evidence="9">
    <location>
        <begin position="201"/>
        <end position="232"/>
    </location>
</feature>
<feature type="region of interest" description="Disordered" evidence="8">
    <location>
        <begin position="1"/>
        <end position="28"/>
    </location>
</feature>
<dbReference type="PATRIC" id="fig|883079.3.peg.2778"/>
<accession>K8NTE2</accession>
<keyword evidence="7 9" id="KW-0472">Membrane</keyword>
<dbReference type="Proteomes" id="UP000001095">
    <property type="component" value="Unassembled WGS sequence"/>
</dbReference>